<organism evidence="4">
    <name type="scientific">uncultured Caudovirales phage</name>
    <dbReference type="NCBI Taxonomy" id="2100421"/>
    <lineage>
        <taxon>Viruses</taxon>
        <taxon>Duplodnaviria</taxon>
        <taxon>Heunggongvirae</taxon>
        <taxon>Uroviricota</taxon>
        <taxon>Caudoviricetes</taxon>
        <taxon>Peduoviridae</taxon>
        <taxon>Maltschvirus</taxon>
        <taxon>Maltschvirus maltsch</taxon>
    </lineage>
</organism>
<keyword evidence="2" id="KW-0946">Virion</keyword>
<reference evidence="4" key="1">
    <citation type="submission" date="2020-05" db="EMBL/GenBank/DDBJ databases">
        <authorList>
            <person name="Chiriac C."/>
            <person name="Salcher M."/>
            <person name="Ghai R."/>
            <person name="Kavagutti S V."/>
        </authorList>
    </citation>
    <scope>NUCLEOTIDE SEQUENCE</scope>
</reference>
<dbReference type="EMBL" id="LR798217">
    <property type="protein sequence ID" value="CAB5194726.1"/>
    <property type="molecule type" value="Genomic_DNA"/>
</dbReference>
<feature type="domain" description="Peptidase S74" evidence="3">
    <location>
        <begin position="794"/>
        <end position="890"/>
    </location>
</feature>
<dbReference type="Pfam" id="PF13884">
    <property type="entry name" value="Peptidase_S74"/>
    <property type="match status" value="1"/>
</dbReference>
<gene>
    <name evidence="4" type="ORF">UFOVP173_18</name>
</gene>
<evidence type="ECO:0000256" key="1">
    <source>
        <dbReference type="ARBA" id="ARBA00004328"/>
    </source>
</evidence>
<dbReference type="PROSITE" id="PS51688">
    <property type="entry name" value="ICA"/>
    <property type="match status" value="1"/>
</dbReference>
<sequence length="891" mass="88944">MADVKISELPAASTPLAGTEQIPLVQDATTKQVTVSNLLTSANLGTPSAINLANATNVPMDEASGVLAVANGGTGTATPALVQGTNVTITGTWPNQTINSTYSGAVTSVTGTAPVVSSGGTTPAISMAAATGSVSGYLTSTDWTTFNSKQPAGSYLTNGGALGTPSSGTATNLTGLPLSTGVTGLLPVANGGTGTATPNLVAGSNVTISGTWPNQTIAAAGAAQVYPGAGIANSTGSAWGTSYSTTGSGTVLALATSPTFVTPVLGTPTSGNFSTGTFTWPTFNQNTTGTAANITATSNSTLTTLSALSLPGSQVSGNISGNAANVTGIVAVANGGTGTATPALVAGTNVTITGTWPNQTIAASGGGGSGTVTSVSGTGTVNGLTLTGTVTTSGSLTLGGTLDLSSPPAIGGTAAAAGAFTTLSASSTVTLSGGTANGVTYLNGSKVLTSGSALTFDGTNFGVGTSAPAQKLQVVSASGGTTARFSNTNTGNFIDFYETTTSTRLGYIGTTDGTNWTIHNDKNGYLAFDLNNTEQMRLTSTGLGIGTSSPAYKLDVVGAGVFKLDGSGSTTPLILRNNNTASTQLVKLGFDSNGAIKASINAAVYGNDYMTFNVGSDTERMRLDSAGNLGLGVTPSAWGSAYKALQLNAGSFSGNAGAIGYEQNAYNNGSNWIYRTTAAATHYETYGGGHYWFNAPSGTAGNAISFTQALTLDASGNLLVGTTTAGDGARFTVTRTSVTTASLQQTDSNYSCAEIVNSGASGTRYLLSFRKVSGGANVGTITHDGSNTSYNTSSDYRLKENIAPMTGALTTIAQLKPCTYTWKVDGASGQGFIAHELAEVCPHAVTGEKDAVDKEGNPKYQGIDTSFLVATLTAAIQELKAEFDAYKASHP</sequence>
<dbReference type="GO" id="GO:0098015">
    <property type="term" value="C:virus tail"/>
    <property type="evidence" value="ECO:0007669"/>
    <property type="project" value="UniProtKB-KW"/>
</dbReference>
<comment type="subcellular location">
    <subcellularLocation>
        <location evidence="1">Virion</location>
    </subcellularLocation>
</comment>
<dbReference type="InterPro" id="IPR030392">
    <property type="entry name" value="S74_ICA"/>
</dbReference>
<evidence type="ECO:0000259" key="3">
    <source>
        <dbReference type="PROSITE" id="PS51688"/>
    </source>
</evidence>
<keyword evidence="2" id="KW-1227">Viral tail protein</keyword>
<accession>A0A6J7WBK5</accession>
<name>A0A6J7WBK5_9CAUD</name>
<proteinExistence type="predicted"/>
<protein>
    <submittedName>
        <fullName evidence="4">Intramolecular chaperone auto-processing domain containing protein</fullName>
    </submittedName>
</protein>
<evidence type="ECO:0000313" key="4">
    <source>
        <dbReference type="EMBL" id="CAB5194726.1"/>
    </source>
</evidence>
<evidence type="ECO:0000256" key="2">
    <source>
        <dbReference type="ARBA" id="ARBA00022732"/>
    </source>
</evidence>